<dbReference type="AlphaFoldDB" id="A0A9P7E8Z2"/>
<name>A0A9P7E8Z2_9AGAM</name>
<organism evidence="1 2">
    <name type="scientific">Suillus subaureus</name>
    <dbReference type="NCBI Taxonomy" id="48587"/>
    <lineage>
        <taxon>Eukaryota</taxon>
        <taxon>Fungi</taxon>
        <taxon>Dikarya</taxon>
        <taxon>Basidiomycota</taxon>
        <taxon>Agaricomycotina</taxon>
        <taxon>Agaricomycetes</taxon>
        <taxon>Agaricomycetidae</taxon>
        <taxon>Boletales</taxon>
        <taxon>Suillineae</taxon>
        <taxon>Suillaceae</taxon>
        <taxon>Suillus</taxon>
    </lineage>
</organism>
<dbReference type="OrthoDB" id="2687933at2759"/>
<gene>
    <name evidence="1" type="ORF">BJ212DRAFT_1364402</name>
</gene>
<reference evidence="1" key="1">
    <citation type="journal article" date="2020" name="New Phytol.">
        <title>Comparative genomics reveals dynamic genome evolution in host specialist ectomycorrhizal fungi.</title>
        <authorList>
            <person name="Lofgren L.A."/>
            <person name="Nguyen N.H."/>
            <person name="Vilgalys R."/>
            <person name="Ruytinx J."/>
            <person name="Liao H.L."/>
            <person name="Branco S."/>
            <person name="Kuo A."/>
            <person name="LaButti K."/>
            <person name="Lipzen A."/>
            <person name="Andreopoulos W."/>
            <person name="Pangilinan J."/>
            <person name="Riley R."/>
            <person name="Hundley H."/>
            <person name="Na H."/>
            <person name="Barry K."/>
            <person name="Grigoriev I.V."/>
            <person name="Stajich J.E."/>
            <person name="Kennedy P.G."/>
        </authorList>
    </citation>
    <scope>NUCLEOTIDE SEQUENCE</scope>
    <source>
        <strain evidence="1">MN1</strain>
    </source>
</reference>
<evidence type="ECO:0000313" key="1">
    <source>
        <dbReference type="EMBL" id="KAG1813904.1"/>
    </source>
</evidence>
<keyword evidence="2" id="KW-1185">Reference proteome</keyword>
<comment type="caution">
    <text evidence="1">The sequence shown here is derived from an EMBL/GenBank/DDBJ whole genome shotgun (WGS) entry which is preliminary data.</text>
</comment>
<sequence>MKTDLLKVRWTISSAWNELTITRIATTGNENIVATLITHQVLEFRVMTATYRTTHLEHSAKFAGKPTCRQHAHMHTREEVGIAVETTQDLEASFAWAPPLSTEPRDANDLLAVPESILPDDITAEFAALEELKRTEELQNIKGVEVLEGNTFDFDELDRVEQGIIPQAILGEVEVVNYNGKDERWDEAKLMSSLGMSYTKSA</sequence>
<protein>
    <submittedName>
        <fullName evidence="1">Uncharacterized protein</fullName>
    </submittedName>
</protein>
<proteinExistence type="predicted"/>
<dbReference type="Proteomes" id="UP000807769">
    <property type="component" value="Unassembled WGS sequence"/>
</dbReference>
<dbReference type="EMBL" id="JABBWG010000022">
    <property type="protein sequence ID" value="KAG1813904.1"/>
    <property type="molecule type" value="Genomic_DNA"/>
</dbReference>
<accession>A0A9P7E8Z2</accession>
<dbReference type="GeneID" id="64630045"/>
<dbReference type="RefSeq" id="XP_041191540.1">
    <property type="nucleotide sequence ID" value="XM_041336028.1"/>
</dbReference>
<evidence type="ECO:0000313" key="2">
    <source>
        <dbReference type="Proteomes" id="UP000807769"/>
    </source>
</evidence>